<keyword evidence="2" id="KW-0560">Oxidoreductase</keyword>
<protein>
    <recommendedName>
        <fullName evidence="3">NADH:flavin oxidoreductase/NADH oxidase N-terminal domain-containing protein</fullName>
    </recommendedName>
</protein>
<evidence type="ECO:0000313" key="4">
    <source>
        <dbReference type="EMBL" id="MCL2894804.1"/>
    </source>
</evidence>
<accession>A0ABT0MY70</accession>
<name>A0ABT0MY70_9GAMM</name>
<dbReference type="InterPro" id="IPR013785">
    <property type="entry name" value="Aldolase_TIM"/>
</dbReference>
<keyword evidence="1" id="KW-0285">Flavoprotein</keyword>
<proteinExistence type="predicted"/>
<evidence type="ECO:0000259" key="3">
    <source>
        <dbReference type="Pfam" id="PF00724"/>
    </source>
</evidence>
<keyword evidence="5" id="KW-1185">Reference proteome</keyword>
<sequence>MKSLVDKIELRNKAILKDRIVMAPMVTFSGNEDGTITDEQLDYYSARSEVGGMIIAETMYINKEGLAFKGELGICDDHHMPGLKKLTAIIKQNGSKAIAQLHHGGREAGVYFDRGGIPVVPSKIDFPFLDYPVKELSNPEIIEIIKDYGLATKRAIDAGFDGVEIHAANHYLIQQFFSAYSNLRTDEYGGNLEKRARFLIDITKEVISVAEKNASPDFIIGIRISQQEIHDEKVGFDFNDNVKLIHLLNDFRLDYLHISAMGDSQVGYKAKPINSDKTFGEIYRNALDHKIKLILCGCILTESDAQEAVSIGDLAGIAREALLEPEFAKKIHEGRSSEIISEISPERLSIVKWPKGLEDMIIKDLKKGNQTQHGYNTSVPLPNIESIR</sequence>
<evidence type="ECO:0000256" key="1">
    <source>
        <dbReference type="ARBA" id="ARBA00022630"/>
    </source>
</evidence>
<organism evidence="4 5">
    <name type="scientific">Brenneria tiliae</name>
    <dbReference type="NCBI Taxonomy" id="2914984"/>
    <lineage>
        <taxon>Bacteria</taxon>
        <taxon>Pseudomonadati</taxon>
        <taxon>Pseudomonadota</taxon>
        <taxon>Gammaproteobacteria</taxon>
        <taxon>Enterobacterales</taxon>
        <taxon>Pectobacteriaceae</taxon>
        <taxon>Brenneria</taxon>
    </lineage>
</organism>
<dbReference type="PANTHER" id="PTHR43656">
    <property type="entry name" value="BINDING OXIDOREDUCTASE, PUTATIVE (AFU_ORTHOLOGUE AFUA_2G08260)-RELATED"/>
    <property type="match status" value="1"/>
</dbReference>
<dbReference type="InterPro" id="IPR051799">
    <property type="entry name" value="NADH_flavin_oxidoreductase"/>
</dbReference>
<dbReference type="RefSeq" id="WP_249245891.1">
    <property type="nucleotide sequence ID" value="NZ_JAKPBZ010000115.1"/>
</dbReference>
<dbReference type="Pfam" id="PF00724">
    <property type="entry name" value="Oxidored_FMN"/>
    <property type="match status" value="1"/>
</dbReference>
<dbReference type="Proteomes" id="UP001203069">
    <property type="component" value="Unassembled WGS sequence"/>
</dbReference>
<dbReference type="SUPFAM" id="SSF51395">
    <property type="entry name" value="FMN-linked oxidoreductases"/>
    <property type="match status" value="1"/>
</dbReference>
<feature type="domain" description="NADH:flavin oxidoreductase/NADH oxidase N-terminal" evidence="3">
    <location>
        <begin position="8"/>
        <end position="337"/>
    </location>
</feature>
<gene>
    <name evidence="4" type="ORF">MFP26_19205</name>
</gene>
<dbReference type="InterPro" id="IPR001155">
    <property type="entry name" value="OxRdtase_FMN_N"/>
</dbReference>
<dbReference type="PANTHER" id="PTHR43656:SF2">
    <property type="entry name" value="BINDING OXIDOREDUCTASE, PUTATIVE (AFU_ORTHOLOGUE AFUA_2G08260)-RELATED"/>
    <property type="match status" value="1"/>
</dbReference>
<dbReference type="Gene3D" id="3.20.20.70">
    <property type="entry name" value="Aldolase class I"/>
    <property type="match status" value="1"/>
</dbReference>
<evidence type="ECO:0000313" key="5">
    <source>
        <dbReference type="Proteomes" id="UP001203069"/>
    </source>
</evidence>
<evidence type="ECO:0000256" key="2">
    <source>
        <dbReference type="ARBA" id="ARBA00023002"/>
    </source>
</evidence>
<comment type="caution">
    <text evidence="4">The sequence shown here is derived from an EMBL/GenBank/DDBJ whole genome shotgun (WGS) entry which is preliminary data.</text>
</comment>
<reference evidence="4 5" key="1">
    <citation type="submission" date="2022-02" db="EMBL/GenBank/DDBJ databases">
        <title>Description of Brenneria tiliae sp. nov. isolated from symptomatic Tilia x moltkei and Tilia x europaea trees in the UK.</title>
        <authorList>
            <person name="Kile H."/>
        </authorList>
    </citation>
    <scope>NUCLEOTIDE SEQUENCE [LARGE SCALE GENOMIC DNA]</scope>
    <source>
        <strain evidence="4 5">MC1SB4.1</strain>
    </source>
</reference>
<dbReference type="EMBL" id="JAKPBZ010000115">
    <property type="protein sequence ID" value="MCL2894804.1"/>
    <property type="molecule type" value="Genomic_DNA"/>
</dbReference>